<sequence length="177" mass="18256">MSPRRRPCRAAAVLLAALLTGPATAAPGAALGARGIGPLQLGAPLQAAAAQALPLDPAAALVGPGCDSRDQVTIRVRSAGLDFEVMAMARADGRIEEVIALPQPASAQAADAPACRARVADLAARLAPALGQSRRESHERKPVSEEFQFHFPGAARAVARWFPGGRSCDLALVFNLP</sequence>
<dbReference type="STRING" id="62928.azo0521"/>
<reference evidence="2 3" key="1">
    <citation type="journal article" date="2006" name="Nat. Biotechnol.">
        <title>Complete genome of the mutualistic, N2-fixing grass endophyte Azoarcus sp. strain BH72.</title>
        <authorList>
            <person name="Krause A."/>
            <person name="Ramakumar A."/>
            <person name="Bartels D."/>
            <person name="Battistoni F."/>
            <person name="Bekel T."/>
            <person name="Boch J."/>
            <person name="Boehm M."/>
            <person name="Friedrich F."/>
            <person name="Hurek T."/>
            <person name="Krause L."/>
            <person name="Linke B."/>
            <person name="McHardy A.C."/>
            <person name="Sarkar A."/>
            <person name="Schneiker S."/>
            <person name="Syed A.A."/>
            <person name="Thauer R."/>
            <person name="Vorhoelter F.-J."/>
            <person name="Weidner S."/>
            <person name="Puehler A."/>
            <person name="Reinhold-Hurek B."/>
            <person name="Kaiser O."/>
            <person name="Goesmann A."/>
        </authorList>
    </citation>
    <scope>NUCLEOTIDE SEQUENCE [LARGE SCALE GENOMIC DNA]</scope>
    <source>
        <strain evidence="2 3">BH72</strain>
    </source>
</reference>
<proteinExistence type="predicted"/>
<keyword evidence="3" id="KW-1185">Reference proteome</keyword>
<dbReference type="RefSeq" id="WP_011764256.1">
    <property type="nucleotide sequence ID" value="NC_008702.1"/>
</dbReference>
<keyword evidence="1" id="KW-0732">Signal</keyword>
<dbReference type="Proteomes" id="UP000002588">
    <property type="component" value="Chromosome"/>
</dbReference>
<feature type="signal peptide" evidence="1">
    <location>
        <begin position="1"/>
        <end position="25"/>
    </location>
</feature>
<dbReference type="HOGENOM" id="CLU_1524416_0_0_4"/>
<accession>A1K2T3</accession>
<dbReference type="EMBL" id="AM406670">
    <property type="protein sequence ID" value="CAL93138.1"/>
    <property type="molecule type" value="Genomic_DNA"/>
</dbReference>
<gene>
    <name evidence="2" type="ordered locus">azo0521</name>
</gene>
<evidence type="ECO:0000313" key="2">
    <source>
        <dbReference type="EMBL" id="CAL93138.1"/>
    </source>
</evidence>
<dbReference type="KEGG" id="azo:azo0521"/>
<organism evidence="2 3">
    <name type="scientific">Azoarcus sp. (strain BH72)</name>
    <dbReference type="NCBI Taxonomy" id="418699"/>
    <lineage>
        <taxon>Bacteria</taxon>
        <taxon>Pseudomonadati</taxon>
        <taxon>Pseudomonadota</taxon>
        <taxon>Betaproteobacteria</taxon>
        <taxon>Rhodocyclales</taxon>
        <taxon>Zoogloeaceae</taxon>
        <taxon>Azoarcus</taxon>
    </lineage>
</organism>
<protein>
    <submittedName>
        <fullName evidence="2">Hypothetical secreted protein</fullName>
    </submittedName>
</protein>
<evidence type="ECO:0000256" key="1">
    <source>
        <dbReference type="SAM" id="SignalP"/>
    </source>
</evidence>
<dbReference type="eggNOG" id="ENOG50347U5">
    <property type="taxonomic scope" value="Bacteria"/>
</dbReference>
<name>A1K2T3_AZOSB</name>
<dbReference type="AlphaFoldDB" id="A1K2T3"/>
<evidence type="ECO:0000313" key="3">
    <source>
        <dbReference type="Proteomes" id="UP000002588"/>
    </source>
</evidence>
<feature type="chain" id="PRO_5002635220" evidence="1">
    <location>
        <begin position="26"/>
        <end position="177"/>
    </location>
</feature>